<protein>
    <submittedName>
        <fullName evidence="8">Metal ABC transporter permease</fullName>
    </submittedName>
</protein>
<dbReference type="Gene3D" id="1.10.3470.10">
    <property type="entry name" value="ABC transporter involved in vitamin B12 uptake, BtuC"/>
    <property type="match status" value="1"/>
</dbReference>
<keyword evidence="4 7" id="KW-1133">Transmembrane helix</keyword>
<comment type="similarity">
    <text evidence="2 6">Belongs to the ABC-3 integral membrane protein family.</text>
</comment>
<dbReference type="PANTHER" id="PTHR30477:SF0">
    <property type="entry name" value="METAL TRANSPORT SYSTEM MEMBRANE PROTEIN TM_0125-RELATED"/>
    <property type="match status" value="1"/>
</dbReference>
<feature type="transmembrane region" description="Helical" evidence="7">
    <location>
        <begin position="177"/>
        <end position="208"/>
    </location>
</feature>
<feature type="transmembrane region" description="Helical" evidence="7">
    <location>
        <begin position="91"/>
        <end position="110"/>
    </location>
</feature>
<dbReference type="PANTHER" id="PTHR30477">
    <property type="entry name" value="ABC-TRANSPORTER METAL-BINDING PROTEIN"/>
    <property type="match status" value="1"/>
</dbReference>
<dbReference type="InterPro" id="IPR001626">
    <property type="entry name" value="ABC_TroCD"/>
</dbReference>
<feature type="transmembrane region" description="Helical" evidence="7">
    <location>
        <begin position="15"/>
        <end position="34"/>
    </location>
</feature>
<accession>A0ABN2RGQ2</accession>
<evidence type="ECO:0000256" key="2">
    <source>
        <dbReference type="ARBA" id="ARBA00008034"/>
    </source>
</evidence>
<dbReference type="SUPFAM" id="SSF81345">
    <property type="entry name" value="ABC transporter involved in vitamin B12 uptake, BtuC"/>
    <property type="match status" value="1"/>
</dbReference>
<evidence type="ECO:0000313" key="9">
    <source>
        <dbReference type="Proteomes" id="UP001500571"/>
    </source>
</evidence>
<name>A0ABN2RGQ2_9ACTN</name>
<dbReference type="EMBL" id="BAAAPB010000003">
    <property type="protein sequence ID" value="GAA1968740.1"/>
    <property type="molecule type" value="Genomic_DNA"/>
</dbReference>
<gene>
    <name evidence="8" type="ORF">GCM10009798_31690</name>
</gene>
<feature type="transmembrane region" description="Helical" evidence="7">
    <location>
        <begin position="254"/>
        <end position="272"/>
    </location>
</feature>
<evidence type="ECO:0000256" key="5">
    <source>
        <dbReference type="ARBA" id="ARBA00023136"/>
    </source>
</evidence>
<keyword evidence="9" id="KW-1185">Reference proteome</keyword>
<dbReference type="InterPro" id="IPR037294">
    <property type="entry name" value="ABC_BtuC-like"/>
</dbReference>
<dbReference type="RefSeq" id="WP_344046408.1">
    <property type="nucleotide sequence ID" value="NZ_BAAAPB010000003.1"/>
</dbReference>
<keyword evidence="5 7" id="KW-0472">Membrane</keyword>
<dbReference type="CDD" id="cd06550">
    <property type="entry name" value="TM_ABC_iron-siderophores_like"/>
    <property type="match status" value="1"/>
</dbReference>
<sequence>MTPADLFGLPFMQRALIAAVFTGLAAPAVGTYLVQRRLALMGDGLGHVAVTGVALGLLTGASPTWTAVVVAVLGATLIEIIRERGHANGDVALALLFYGGLAGGVLLTGISGESATHLQEYLFGSITTIGISDVVVTMVLAAVVITVGVGLSPQLFAVAQDQEFAKVSGLNVRAYNLLVAVLAAVSVTVAMRTVGLLLVSALMVVPVATSQQVSRSFRTTLLGAMALGTFASLGGLVISAFASFKATVAPGPTIVLLALACFAVTWPIGSLLRHRRRLAAPFPVEAEAPAEHETCEMTHDHEHGPHCGHLAVEHGDHVDYVHDGHRHAVHVDQTGAPHYDEH</sequence>
<evidence type="ECO:0000256" key="6">
    <source>
        <dbReference type="RuleBase" id="RU003943"/>
    </source>
</evidence>
<keyword evidence="6" id="KW-0813">Transport</keyword>
<evidence type="ECO:0000256" key="4">
    <source>
        <dbReference type="ARBA" id="ARBA00022989"/>
    </source>
</evidence>
<comment type="caution">
    <text evidence="8">The sequence shown here is derived from an EMBL/GenBank/DDBJ whole genome shotgun (WGS) entry which is preliminary data.</text>
</comment>
<evidence type="ECO:0000313" key="8">
    <source>
        <dbReference type="EMBL" id="GAA1968740.1"/>
    </source>
</evidence>
<keyword evidence="3 6" id="KW-0812">Transmembrane</keyword>
<evidence type="ECO:0000256" key="1">
    <source>
        <dbReference type="ARBA" id="ARBA00004141"/>
    </source>
</evidence>
<feature type="transmembrane region" description="Helical" evidence="7">
    <location>
        <begin position="46"/>
        <end position="71"/>
    </location>
</feature>
<evidence type="ECO:0000256" key="7">
    <source>
        <dbReference type="SAM" id="Phobius"/>
    </source>
</evidence>
<dbReference type="Pfam" id="PF00950">
    <property type="entry name" value="ABC-3"/>
    <property type="match status" value="1"/>
</dbReference>
<proteinExistence type="inferred from homology"/>
<feature type="transmembrane region" description="Helical" evidence="7">
    <location>
        <begin position="220"/>
        <end position="242"/>
    </location>
</feature>
<comment type="subcellular location">
    <subcellularLocation>
        <location evidence="6">Cell membrane</location>
        <topology evidence="6">Multi-pass membrane protein</topology>
    </subcellularLocation>
    <subcellularLocation>
        <location evidence="1">Membrane</location>
        <topology evidence="1">Multi-pass membrane protein</topology>
    </subcellularLocation>
</comment>
<organism evidence="8 9">
    <name type="scientific">Nocardioides panacihumi</name>
    <dbReference type="NCBI Taxonomy" id="400774"/>
    <lineage>
        <taxon>Bacteria</taxon>
        <taxon>Bacillati</taxon>
        <taxon>Actinomycetota</taxon>
        <taxon>Actinomycetes</taxon>
        <taxon>Propionibacteriales</taxon>
        <taxon>Nocardioidaceae</taxon>
        <taxon>Nocardioides</taxon>
    </lineage>
</organism>
<evidence type="ECO:0000256" key="3">
    <source>
        <dbReference type="ARBA" id="ARBA00022692"/>
    </source>
</evidence>
<dbReference type="Proteomes" id="UP001500571">
    <property type="component" value="Unassembled WGS sequence"/>
</dbReference>
<reference evidence="8 9" key="1">
    <citation type="journal article" date="2019" name="Int. J. Syst. Evol. Microbiol.">
        <title>The Global Catalogue of Microorganisms (GCM) 10K type strain sequencing project: providing services to taxonomists for standard genome sequencing and annotation.</title>
        <authorList>
            <consortium name="The Broad Institute Genomics Platform"/>
            <consortium name="The Broad Institute Genome Sequencing Center for Infectious Disease"/>
            <person name="Wu L."/>
            <person name="Ma J."/>
        </authorList>
    </citation>
    <scope>NUCLEOTIDE SEQUENCE [LARGE SCALE GENOMIC DNA]</scope>
    <source>
        <strain evidence="8 9">JCM 15309</strain>
    </source>
</reference>